<evidence type="ECO:0000256" key="1">
    <source>
        <dbReference type="ARBA" id="ARBA00004651"/>
    </source>
</evidence>
<dbReference type="Proteomes" id="UP001527925">
    <property type="component" value="Unassembled WGS sequence"/>
</dbReference>
<feature type="transmembrane region" description="Helical" evidence="8">
    <location>
        <begin position="93"/>
        <end position="112"/>
    </location>
</feature>
<evidence type="ECO:0000313" key="10">
    <source>
        <dbReference type="Proteomes" id="UP001527925"/>
    </source>
</evidence>
<keyword evidence="5 8" id="KW-1133">Transmembrane helix</keyword>
<keyword evidence="4 8" id="KW-0812">Transmembrane</keyword>
<dbReference type="EMBL" id="JADGIZ020000009">
    <property type="protein sequence ID" value="KAL2917811.1"/>
    <property type="molecule type" value="Genomic_DNA"/>
</dbReference>
<evidence type="ECO:0000256" key="2">
    <source>
        <dbReference type="ARBA" id="ARBA00022448"/>
    </source>
</evidence>
<gene>
    <name evidence="9" type="ORF">HK105_202684</name>
</gene>
<keyword evidence="10" id="KW-1185">Reference proteome</keyword>
<keyword evidence="2" id="KW-0813">Transport</keyword>
<keyword evidence="6" id="KW-0406">Ion transport</keyword>
<evidence type="ECO:0000256" key="3">
    <source>
        <dbReference type="ARBA" id="ARBA00022475"/>
    </source>
</evidence>
<evidence type="ECO:0000256" key="4">
    <source>
        <dbReference type="ARBA" id="ARBA00022692"/>
    </source>
</evidence>
<reference evidence="9 10" key="1">
    <citation type="submission" date="2023-09" db="EMBL/GenBank/DDBJ databases">
        <title>Pangenome analysis of Batrachochytrium dendrobatidis and related Chytrids.</title>
        <authorList>
            <person name="Yacoub M.N."/>
            <person name="Stajich J.E."/>
            <person name="James T.Y."/>
        </authorList>
    </citation>
    <scope>NUCLEOTIDE SEQUENCE [LARGE SCALE GENOMIC DNA]</scope>
    <source>
        <strain evidence="9 10">JEL0888</strain>
    </source>
</reference>
<dbReference type="Pfam" id="PF25539">
    <property type="entry name" value="Bestrophin_2"/>
    <property type="match status" value="1"/>
</dbReference>
<name>A0ABR4NE72_9FUNG</name>
<comment type="subcellular location">
    <subcellularLocation>
        <location evidence="1">Cell membrane</location>
        <topology evidence="1">Multi-pass membrane protein</topology>
    </subcellularLocation>
</comment>
<evidence type="ECO:0000256" key="7">
    <source>
        <dbReference type="ARBA" id="ARBA00023136"/>
    </source>
</evidence>
<evidence type="ECO:0000256" key="6">
    <source>
        <dbReference type="ARBA" id="ARBA00023065"/>
    </source>
</evidence>
<evidence type="ECO:0000256" key="8">
    <source>
        <dbReference type="SAM" id="Phobius"/>
    </source>
</evidence>
<proteinExistence type="predicted"/>
<protein>
    <submittedName>
        <fullName evidence="9">Uncharacterized protein</fullName>
    </submittedName>
</protein>
<feature type="transmembrane region" description="Helical" evidence="8">
    <location>
        <begin position="66"/>
        <end position="87"/>
    </location>
</feature>
<evidence type="ECO:0000256" key="5">
    <source>
        <dbReference type="ARBA" id="ARBA00022989"/>
    </source>
</evidence>
<dbReference type="InterPro" id="IPR044669">
    <property type="entry name" value="YneE/VCCN1/2-like"/>
</dbReference>
<accession>A0ABR4NE72</accession>
<dbReference type="PANTHER" id="PTHR33281:SF19">
    <property type="entry name" value="VOLTAGE-DEPENDENT ANION CHANNEL-FORMING PROTEIN YNEE"/>
    <property type="match status" value="1"/>
</dbReference>
<organism evidence="9 10">
    <name type="scientific">Polyrhizophydium stewartii</name>
    <dbReference type="NCBI Taxonomy" id="2732419"/>
    <lineage>
        <taxon>Eukaryota</taxon>
        <taxon>Fungi</taxon>
        <taxon>Fungi incertae sedis</taxon>
        <taxon>Chytridiomycota</taxon>
        <taxon>Chytridiomycota incertae sedis</taxon>
        <taxon>Chytridiomycetes</taxon>
        <taxon>Rhizophydiales</taxon>
        <taxon>Rhizophydiales incertae sedis</taxon>
        <taxon>Polyrhizophydium</taxon>
    </lineage>
</organism>
<keyword evidence="3" id="KW-1003">Cell membrane</keyword>
<comment type="caution">
    <text evidence="9">The sequence shown here is derived from an EMBL/GenBank/DDBJ whole genome shotgun (WGS) entry which is preliminary data.</text>
</comment>
<keyword evidence="7 8" id="KW-0472">Membrane</keyword>
<sequence length="365" mass="40605">MDDTTPLLVRAVDADTHSLLVPRAPLSPSIRSVELQHGEMPPEQPPRFVMPRVDVFMVTGSVIPKVSVPALGMAVWAAVWATAFVHFGIKEVAIANQLIGILTVVMGLLLVFRTNTAYDRYWEGRRMWGTVITHIRNLARLISTSVQGPATTETFERKHGAVNLLLAFAVATKHHLRNERGIHYDDLRHLLVHVPEYARGATHPWVENLPLEIIRKITQFVQLAKRSDWADVPTTNAMQTAITGLVDCLSNLERIGSSPIPLAYSIHLKQTLNLYLLSLPFQLVSSMGWTTIPVVFVASFTLLGIESIGTEIENPFGYDPNDIKLDRLCRLLGADLREVVARMQSGQGDASQWLTPTETTIDLSR</sequence>
<evidence type="ECO:0000313" key="9">
    <source>
        <dbReference type="EMBL" id="KAL2917811.1"/>
    </source>
</evidence>
<dbReference type="PANTHER" id="PTHR33281">
    <property type="entry name" value="UPF0187 PROTEIN YNEE"/>
    <property type="match status" value="1"/>
</dbReference>